<protein>
    <submittedName>
        <fullName evidence="1">Uncharacterized protein</fullName>
    </submittedName>
</protein>
<dbReference type="EMBL" id="MU118000">
    <property type="protein sequence ID" value="KAF9649233.1"/>
    <property type="molecule type" value="Genomic_DNA"/>
</dbReference>
<organism evidence="1 2">
    <name type="scientific">Thelephora ganbajun</name>
    <name type="common">Ganba fungus</name>
    <dbReference type="NCBI Taxonomy" id="370292"/>
    <lineage>
        <taxon>Eukaryota</taxon>
        <taxon>Fungi</taxon>
        <taxon>Dikarya</taxon>
        <taxon>Basidiomycota</taxon>
        <taxon>Agaricomycotina</taxon>
        <taxon>Agaricomycetes</taxon>
        <taxon>Thelephorales</taxon>
        <taxon>Thelephoraceae</taxon>
        <taxon>Thelephora</taxon>
    </lineage>
</organism>
<sequence length="78" mass="8660">MPNATVSTHLRSSDNMGGELQLVFPISQEDFDSLLSGELKAVVHLITIPEVVRSGAQDDKELEYNNGWDYAVYGTYIL</sequence>
<gene>
    <name evidence="1" type="ORF">BDM02DRAFT_3186403</name>
</gene>
<dbReference type="Proteomes" id="UP000886501">
    <property type="component" value="Unassembled WGS sequence"/>
</dbReference>
<name>A0ACB6ZIE1_THEGA</name>
<reference evidence="1" key="2">
    <citation type="journal article" date="2020" name="Nat. Commun.">
        <title>Large-scale genome sequencing of mycorrhizal fungi provides insights into the early evolution of symbiotic traits.</title>
        <authorList>
            <person name="Miyauchi S."/>
            <person name="Kiss E."/>
            <person name="Kuo A."/>
            <person name="Drula E."/>
            <person name="Kohler A."/>
            <person name="Sanchez-Garcia M."/>
            <person name="Morin E."/>
            <person name="Andreopoulos B."/>
            <person name="Barry K.W."/>
            <person name="Bonito G."/>
            <person name="Buee M."/>
            <person name="Carver A."/>
            <person name="Chen C."/>
            <person name="Cichocki N."/>
            <person name="Clum A."/>
            <person name="Culley D."/>
            <person name="Crous P.W."/>
            <person name="Fauchery L."/>
            <person name="Girlanda M."/>
            <person name="Hayes R.D."/>
            <person name="Keri Z."/>
            <person name="LaButti K."/>
            <person name="Lipzen A."/>
            <person name="Lombard V."/>
            <person name="Magnuson J."/>
            <person name="Maillard F."/>
            <person name="Murat C."/>
            <person name="Nolan M."/>
            <person name="Ohm R.A."/>
            <person name="Pangilinan J."/>
            <person name="Pereira M.F."/>
            <person name="Perotto S."/>
            <person name="Peter M."/>
            <person name="Pfister S."/>
            <person name="Riley R."/>
            <person name="Sitrit Y."/>
            <person name="Stielow J.B."/>
            <person name="Szollosi G."/>
            <person name="Zifcakova L."/>
            <person name="Stursova M."/>
            <person name="Spatafora J.W."/>
            <person name="Tedersoo L."/>
            <person name="Vaario L.M."/>
            <person name="Yamada A."/>
            <person name="Yan M."/>
            <person name="Wang P."/>
            <person name="Xu J."/>
            <person name="Bruns T."/>
            <person name="Baldrian P."/>
            <person name="Vilgalys R."/>
            <person name="Dunand C."/>
            <person name="Henrissat B."/>
            <person name="Grigoriev I.V."/>
            <person name="Hibbett D."/>
            <person name="Nagy L.G."/>
            <person name="Martin F.M."/>
        </authorList>
    </citation>
    <scope>NUCLEOTIDE SEQUENCE</scope>
    <source>
        <strain evidence="1">P2</strain>
    </source>
</reference>
<evidence type="ECO:0000313" key="1">
    <source>
        <dbReference type="EMBL" id="KAF9649233.1"/>
    </source>
</evidence>
<comment type="caution">
    <text evidence="1">The sequence shown here is derived from an EMBL/GenBank/DDBJ whole genome shotgun (WGS) entry which is preliminary data.</text>
</comment>
<accession>A0ACB6ZIE1</accession>
<proteinExistence type="predicted"/>
<reference evidence="1" key="1">
    <citation type="submission" date="2019-10" db="EMBL/GenBank/DDBJ databases">
        <authorList>
            <consortium name="DOE Joint Genome Institute"/>
            <person name="Kuo A."/>
            <person name="Miyauchi S."/>
            <person name="Kiss E."/>
            <person name="Drula E."/>
            <person name="Kohler A."/>
            <person name="Sanchez-Garcia M."/>
            <person name="Andreopoulos B."/>
            <person name="Barry K.W."/>
            <person name="Bonito G."/>
            <person name="Buee M."/>
            <person name="Carver A."/>
            <person name="Chen C."/>
            <person name="Cichocki N."/>
            <person name="Clum A."/>
            <person name="Culley D."/>
            <person name="Crous P.W."/>
            <person name="Fauchery L."/>
            <person name="Girlanda M."/>
            <person name="Hayes R."/>
            <person name="Keri Z."/>
            <person name="Labutti K."/>
            <person name="Lipzen A."/>
            <person name="Lombard V."/>
            <person name="Magnuson J."/>
            <person name="Maillard F."/>
            <person name="Morin E."/>
            <person name="Murat C."/>
            <person name="Nolan M."/>
            <person name="Ohm R."/>
            <person name="Pangilinan J."/>
            <person name="Pereira M."/>
            <person name="Perotto S."/>
            <person name="Peter M."/>
            <person name="Riley R."/>
            <person name="Sitrit Y."/>
            <person name="Stielow B."/>
            <person name="Szollosi G."/>
            <person name="Zifcakova L."/>
            <person name="Stursova M."/>
            <person name="Spatafora J.W."/>
            <person name="Tedersoo L."/>
            <person name="Vaario L.-M."/>
            <person name="Yamada A."/>
            <person name="Yan M."/>
            <person name="Wang P."/>
            <person name="Xu J."/>
            <person name="Bruns T."/>
            <person name="Baldrian P."/>
            <person name="Vilgalys R."/>
            <person name="Henrissat B."/>
            <person name="Grigoriev I.V."/>
            <person name="Hibbett D."/>
            <person name="Nagy L.G."/>
            <person name="Martin F.M."/>
        </authorList>
    </citation>
    <scope>NUCLEOTIDE SEQUENCE</scope>
    <source>
        <strain evidence="1">P2</strain>
    </source>
</reference>
<keyword evidence="2" id="KW-1185">Reference proteome</keyword>
<evidence type="ECO:0000313" key="2">
    <source>
        <dbReference type="Proteomes" id="UP000886501"/>
    </source>
</evidence>